<reference evidence="2" key="1">
    <citation type="submission" date="2021-02" db="EMBL/GenBank/DDBJ databases">
        <authorList>
            <person name="Palmer J.M."/>
        </authorList>
    </citation>
    <scope>NUCLEOTIDE SEQUENCE</scope>
    <source>
        <strain evidence="2">SCRP734</strain>
    </source>
</reference>
<dbReference type="PANTHER" id="PTHR10907">
    <property type="entry name" value="REGUCALCIN"/>
    <property type="match status" value="1"/>
</dbReference>
<gene>
    <name evidence="2" type="ORF">PHYPSEUDO_013438</name>
</gene>
<protein>
    <recommendedName>
        <fullName evidence="1">SMP-30/Gluconolactonase/LRE-like region domain-containing protein</fullName>
    </recommendedName>
</protein>
<comment type="caution">
    <text evidence="2">The sequence shown here is derived from an EMBL/GenBank/DDBJ whole genome shotgun (WGS) entry which is preliminary data.</text>
</comment>
<dbReference type="GO" id="GO:0005509">
    <property type="term" value="F:calcium ion binding"/>
    <property type="evidence" value="ECO:0007669"/>
    <property type="project" value="TreeGrafter"/>
</dbReference>
<dbReference type="GO" id="GO:0019853">
    <property type="term" value="P:L-ascorbic acid biosynthetic process"/>
    <property type="evidence" value="ECO:0007669"/>
    <property type="project" value="TreeGrafter"/>
</dbReference>
<dbReference type="GO" id="GO:0004341">
    <property type="term" value="F:gluconolactonase activity"/>
    <property type="evidence" value="ECO:0007669"/>
    <property type="project" value="TreeGrafter"/>
</dbReference>
<dbReference type="AlphaFoldDB" id="A0A8T1WLU0"/>
<sequence>MVFDHLALCSAHSATEPKLFEKRVPNVLRLLLPCKMLWQRAIRRHRAGARDDERAATLLVSGLVHGNSPHFRRQEQTLYFVDMFGKKVLRYSLATEDVGVVYEDTEDFVSAIGWLPDGRMLIVRTKSRQVLVLDQQAGCVELYADVSAVTQFRANELVVSPSGRVYVSNAGFDASKMKSCCSTTVVGIDPVDRKVRVEATDLLLPNGMVITPDGKTLIVGEALVGRLTAFDIVEDGKLARRRVWATVGTLLGGISLDAEGCIWASVPQMGAYESTGGALVRVREGGQIVDLLGFRRNGISRHVHACTLGLDATGTEPYLYFVESVASKDTAVLMQGHRIAQKNSTLKRIRVAVGPVSCP</sequence>
<name>A0A8T1WLU0_9STRA</name>
<proteinExistence type="predicted"/>
<dbReference type="OrthoDB" id="423498at2759"/>
<evidence type="ECO:0000259" key="1">
    <source>
        <dbReference type="Pfam" id="PF08450"/>
    </source>
</evidence>
<dbReference type="Pfam" id="PF08450">
    <property type="entry name" value="SGL"/>
    <property type="match status" value="1"/>
</dbReference>
<organism evidence="2 3">
    <name type="scientific">Phytophthora pseudosyringae</name>
    <dbReference type="NCBI Taxonomy" id="221518"/>
    <lineage>
        <taxon>Eukaryota</taxon>
        <taxon>Sar</taxon>
        <taxon>Stramenopiles</taxon>
        <taxon>Oomycota</taxon>
        <taxon>Peronosporomycetes</taxon>
        <taxon>Peronosporales</taxon>
        <taxon>Peronosporaceae</taxon>
        <taxon>Phytophthora</taxon>
    </lineage>
</organism>
<dbReference type="Proteomes" id="UP000694044">
    <property type="component" value="Unassembled WGS sequence"/>
</dbReference>
<dbReference type="InterPro" id="IPR013658">
    <property type="entry name" value="SGL"/>
</dbReference>
<evidence type="ECO:0000313" key="2">
    <source>
        <dbReference type="EMBL" id="KAG7392950.1"/>
    </source>
</evidence>
<evidence type="ECO:0000313" key="3">
    <source>
        <dbReference type="Proteomes" id="UP000694044"/>
    </source>
</evidence>
<feature type="domain" description="SMP-30/Gluconolactonase/LRE-like region" evidence="1">
    <location>
        <begin position="66"/>
        <end position="287"/>
    </location>
</feature>
<accession>A0A8T1WLU0</accession>
<dbReference type="PANTHER" id="PTHR10907:SF47">
    <property type="entry name" value="REGUCALCIN"/>
    <property type="match status" value="1"/>
</dbReference>
<dbReference type="EMBL" id="JAGDFM010000007">
    <property type="protein sequence ID" value="KAG7392950.1"/>
    <property type="molecule type" value="Genomic_DNA"/>
</dbReference>
<keyword evidence="3" id="KW-1185">Reference proteome</keyword>